<evidence type="ECO:0000313" key="1">
    <source>
        <dbReference type="EMBL" id="CAF1330294.1"/>
    </source>
</evidence>
<evidence type="ECO:0000313" key="2">
    <source>
        <dbReference type="Proteomes" id="UP000663852"/>
    </source>
</evidence>
<reference evidence="1" key="1">
    <citation type="submission" date="2021-02" db="EMBL/GenBank/DDBJ databases">
        <authorList>
            <person name="Nowell W R."/>
        </authorList>
    </citation>
    <scope>NUCLEOTIDE SEQUENCE</scope>
</reference>
<dbReference type="Proteomes" id="UP000663852">
    <property type="component" value="Unassembled WGS sequence"/>
</dbReference>
<comment type="caution">
    <text evidence="1">The sequence shown here is derived from an EMBL/GenBank/DDBJ whole genome shotgun (WGS) entry which is preliminary data.</text>
</comment>
<gene>
    <name evidence="1" type="ORF">EDS130_LOCUS32152</name>
</gene>
<name>A0A815FRM3_ADIRI</name>
<dbReference type="AlphaFoldDB" id="A0A815FRM3"/>
<proteinExistence type="predicted"/>
<accession>A0A815FRM3</accession>
<protein>
    <submittedName>
        <fullName evidence="1">Uncharacterized protein</fullName>
    </submittedName>
</protein>
<sequence>MAGVNVNLNVDAVAIIREIKEAAKSTTDRQAFVRDTLNRMKLKYPGSNIMVFNLGQDYSQHFKNVKFYDSFDCGGCRFGVWVFEYGTFINKSEGGWDNWGFSGKFDRSGDYGRDVKFHKK</sequence>
<dbReference type="EMBL" id="CAJNOJ010000243">
    <property type="protein sequence ID" value="CAF1330294.1"/>
    <property type="molecule type" value="Genomic_DNA"/>
</dbReference>
<organism evidence="1 2">
    <name type="scientific">Adineta ricciae</name>
    <name type="common">Rotifer</name>
    <dbReference type="NCBI Taxonomy" id="249248"/>
    <lineage>
        <taxon>Eukaryota</taxon>
        <taxon>Metazoa</taxon>
        <taxon>Spiralia</taxon>
        <taxon>Gnathifera</taxon>
        <taxon>Rotifera</taxon>
        <taxon>Eurotatoria</taxon>
        <taxon>Bdelloidea</taxon>
        <taxon>Adinetida</taxon>
        <taxon>Adinetidae</taxon>
        <taxon>Adineta</taxon>
    </lineage>
</organism>
<dbReference type="OrthoDB" id="291007at2759"/>